<accession>U7DC92</accession>
<dbReference type="OrthoDB" id="8449931at2"/>
<gene>
    <name evidence="2" type="ORF">CALK_1021</name>
</gene>
<evidence type="ECO:0000256" key="1">
    <source>
        <dbReference type="SAM" id="Phobius"/>
    </source>
</evidence>
<organism evidence="2 3">
    <name type="scientific">Chitinivibrio alkaliphilus ACht1</name>
    <dbReference type="NCBI Taxonomy" id="1313304"/>
    <lineage>
        <taxon>Bacteria</taxon>
        <taxon>Pseudomonadati</taxon>
        <taxon>Fibrobacterota</taxon>
        <taxon>Chitinivibrionia</taxon>
        <taxon>Chitinivibrionales</taxon>
        <taxon>Chitinivibrionaceae</taxon>
        <taxon>Chitinivibrio</taxon>
    </lineage>
</organism>
<feature type="transmembrane region" description="Helical" evidence="1">
    <location>
        <begin position="15"/>
        <end position="35"/>
    </location>
</feature>
<dbReference type="Pfam" id="PF19659">
    <property type="entry name" value="DUF6162"/>
    <property type="match status" value="1"/>
</dbReference>
<keyword evidence="1" id="KW-1133">Transmembrane helix</keyword>
<dbReference type="InterPro" id="IPR046160">
    <property type="entry name" value="DUF6162"/>
</dbReference>
<dbReference type="Proteomes" id="UP000017148">
    <property type="component" value="Unassembled WGS sequence"/>
</dbReference>
<keyword evidence="3" id="KW-1185">Reference proteome</keyword>
<dbReference type="RefSeq" id="WP_022636515.1">
    <property type="nucleotide sequence ID" value="NZ_ASJR01000007.1"/>
</dbReference>
<name>U7DC92_9BACT</name>
<reference evidence="2 3" key="1">
    <citation type="journal article" date="2013" name="Environ. Microbiol.">
        <title>Genome analysis of Chitinivibrio alkaliphilus gen. nov., sp. nov., a novel extremely haloalkaliphilic anaerobic chitinolytic bacterium from the candidate phylum Termite Group 3.</title>
        <authorList>
            <person name="Sorokin D.Y."/>
            <person name="Gumerov V.M."/>
            <person name="Rakitin A.L."/>
            <person name="Beletsky A.V."/>
            <person name="Damste J.S."/>
            <person name="Muyzer G."/>
            <person name="Mardanov A.V."/>
            <person name="Ravin N.V."/>
        </authorList>
    </citation>
    <scope>NUCLEOTIDE SEQUENCE [LARGE SCALE GENOMIC DNA]</scope>
    <source>
        <strain evidence="2 3">ACht1</strain>
    </source>
</reference>
<keyword evidence="1" id="KW-0472">Membrane</keyword>
<evidence type="ECO:0000313" key="2">
    <source>
        <dbReference type="EMBL" id="ERP32040.1"/>
    </source>
</evidence>
<protein>
    <submittedName>
        <fullName evidence="2">Uncharacterized protein</fullName>
    </submittedName>
</protein>
<evidence type="ECO:0000313" key="3">
    <source>
        <dbReference type="Proteomes" id="UP000017148"/>
    </source>
</evidence>
<dbReference type="EMBL" id="ASJR01000007">
    <property type="protein sequence ID" value="ERP32040.1"/>
    <property type="molecule type" value="Genomic_DNA"/>
</dbReference>
<proteinExistence type="predicted"/>
<dbReference type="STRING" id="1313304.CALK_1021"/>
<keyword evidence="1" id="KW-0812">Transmembrane</keyword>
<comment type="caution">
    <text evidence="2">The sequence shown here is derived from an EMBL/GenBank/DDBJ whole genome shotgun (WGS) entry which is preliminary data.</text>
</comment>
<sequence length="211" mass="24211">MISREVKPANDSKEVLAISLISVGIIVIAALLIILRNIERERPQTLRSHQQNASEVLNDTEWKKYSDLYTEGATEVLNIFQDEMSTRGTARWPTIRELEQRLVAPFERVSLRAGEGEYSWRLRTRESKFHVQGTYIGRSAKPKEYGSFLLKIQFTKSMEGILSVSPEQESPYSIWFKRGEFTLPSEVTEGALIDAGWRELINMTGQSRRDN</sequence>
<dbReference type="AlphaFoldDB" id="U7DC92"/>